<dbReference type="AlphaFoldDB" id="A0A9N8DYV5"/>
<dbReference type="PANTHER" id="PTHR31896">
    <property type="entry name" value="FAMILY REGULATORY PROTEIN, PUTATIVE (AFU_ORTHOLOGUE AFUA_3G14730)-RELATED"/>
    <property type="match status" value="1"/>
</dbReference>
<keyword evidence="2" id="KW-0472">Membrane</keyword>
<evidence type="ECO:0000313" key="3">
    <source>
        <dbReference type="EMBL" id="CAB9511356.1"/>
    </source>
</evidence>
<organism evidence="3 4">
    <name type="scientific">Seminavis robusta</name>
    <dbReference type="NCBI Taxonomy" id="568900"/>
    <lineage>
        <taxon>Eukaryota</taxon>
        <taxon>Sar</taxon>
        <taxon>Stramenopiles</taxon>
        <taxon>Ochrophyta</taxon>
        <taxon>Bacillariophyta</taxon>
        <taxon>Bacillariophyceae</taxon>
        <taxon>Bacillariophycidae</taxon>
        <taxon>Naviculales</taxon>
        <taxon>Naviculaceae</taxon>
        <taxon>Seminavis</taxon>
    </lineage>
</organism>
<dbReference type="InterPro" id="IPR051283">
    <property type="entry name" value="Sec_Metabolite_Acyltrans"/>
</dbReference>
<evidence type="ECO:0000256" key="2">
    <source>
        <dbReference type="SAM" id="Phobius"/>
    </source>
</evidence>
<dbReference type="SUPFAM" id="SSF52777">
    <property type="entry name" value="CoA-dependent acyltransferases"/>
    <property type="match status" value="1"/>
</dbReference>
<dbReference type="PANTHER" id="PTHR31896:SF64">
    <property type="entry name" value="TRICHOTHECENE 3-O-ACETYLTRANSFERASE"/>
    <property type="match status" value="1"/>
</dbReference>
<feature type="transmembrane region" description="Helical" evidence="2">
    <location>
        <begin position="508"/>
        <end position="528"/>
    </location>
</feature>
<accession>A0A9N8DYV5</accession>
<dbReference type="GO" id="GO:0016740">
    <property type="term" value="F:transferase activity"/>
    <property type="evidence" value="ECO:0007669"/>
    <property type="project" value="UniProtKB-KW"/>
</dbReference>
<dbReference type="Proteomes" id="UP001153069">
    <property type="component" value="Unassembled WGS sequence"/>
</dbReference>
<proteinExistence type="predicted"/>
<keyword evidence="2" id="KW-1133">Transmembrane helix</keyword>
<evidence type="ECO:0000256" key="1">
    <source>
        <dbReference type="ARBA" id="ARBA00022679"/>
    </source>
</evidence>
<gene>
    <name evidence="3" type="ORF">SEMRO_481_G151570.1</name>
</gene>
<dbReference type="EMBL" id="CAICTM010000480">
    <property type="protein sequence ID" value="CAB9511356.1"/>
    <property type="molecule type" value="Genomic_DNA"/>
</dbReference>
<keyword evidence="2" id="KW-0812">Transmembrane</keyword>
<reference evidence="3" key="1">
    <citation type="submission" date="2020-06" db="EMBL/GenBank/DDBJ databases">
        <authorList>
            <consortium name="Plant Systems Biology data submission"/>
        </authorList>
    </citation>
    <scope>NUCLEOTIDE SEQUENCE</scope>
    <source>
        <strain evidence="3">D6</strain>
    </source>
</reference>
<sequence length="550" mass="61764">MKEERTECSSAGAVVVTSLLQETIQATEPFSSTSASNATSKDEFAIASLACPDLLKLVNLDFVYVFDKPTNETNLNRLQESLGQLLQHYPTLTGRIKGHQIQLNNQGVTFYMQSSKNSIQDVPNDPPAGPPYCVIPVPGEQIVGKAPLMTVTVTQFVDGWTLGVVMNHLIVDGWTFAMIMKDWSDLFNDKAIEPVFYKLPESVVRTCSSQEEANQLADTLAWKPSPWSKQLLFKFVMKVLIPLFFQRDRRLGKEPNRLVLSYTDDEVKQIKENANANTKTWISTNEAVLAFIWQLMLDAAELDVSQRECLGCVYPVNLREKLPGISPRLAGNILTHATVITDMSKRSCVHSNNEDSLEQQLHNALRDSLKADKLEASLRIQNHRWSDCNTDFVTQETKQLGDLAHCQYPGCMHWNWQVSNPYYEVDFGTGKPMRGVLWNWVQPVTVVPRAGGGLEIYIDKTSRGHVRWVAQVQRNKSPWPKVGNIMGGIAMVGSIVLTALLEMSYFSGLLWILVFGCPGLGAWLYHSWQVKSATDRFFDHIVANAHQSLT</sequence>
<feature type="transmembrane region" description="Helical" evidence="2">
    <location>
        <begin position="482"/>
        <end position="501"/>
    </location>
</feature>
<dbReference type="InterPro" id="IPR023213">
    <property type="entry name" value="CAT-like_dom_sf"/>
</dbReference>
<dbReference type="OrthoDB" id="671439at2759"/>
<name>A0A9N8DYV5_9STRA</name>
<dbReference type="Pfam" id="PF02458">
    <property type="entry name" value="Transferase"/>
    <property type="match status" value="1"/>
</dbReference>
<protein>
    <submittedName>
        <fullName evidence="3">Hydroxycinnamoyl-Coenzyme A shikimate quinate hydroxycinnamoyltransferase-like</fullName>
    </submittedName>
</protein>
<keyword evidence="1" id="KW-0808">Transferase</keyword>
<keyword evidence="4" id="KW-1185">Reference proteome</keyword>
<evidence type="ECO:0000313" key="4">
    <source>
        <dbReference type="Proteomes" id="UP001153069"/>
    </source>
</evidence>
<dbReference type="Gene3D" id="3.30.559.10">
    <property type="entry name" value="Chloramphenicol acetyltransferase-like domain"/>
    <property type="match status" value="2"/>
</dbReference>
<comment type="caution">
    <text evidence="3">The sequence shown here is derived from an EMBL/GenBank/DDBJ whole genome shotgun (WGS) entry which is preliminary data.</text>
</comment>